<dbReference type="GO" id="GO:0006508">
    <property type="term" value="P:proteolysis"/>
    <property type="evidence" value="ECO:0007669"/>
    <property type="project" value="InterPro"/>
</dbReference>
<dbReference type="InterPro" id="IPR033121">
    <property type="entry name" value="PEPTIDASE_A1"/>
</dbReference>
<dbReference type="AlphaFoldDB" id="A0A0L6UCX8"/>
<evidence type="ECO:0000313" key="5">
    <source>
        <dbReference type="Proteomes" id="UP000037035"/>
    </source>
</evidence>
<feature type="active site" evidence="2">
    <location>
        <position position="324"/>
    </location>
</feature>
<dbReference type="Gene3D" id="2.40.70.10">
    <property type="entry name" value="Acid Proteases"/>
    <property type="match status" value="2"/>
</dbReference>
<dbReference type="EMBL" id="LAVV01013405">
    <property type="protein sequence ID" value="KNZ45680.1"/>
    <property type="molecule type" value="Genomic_DNA"/>
</dbReference>
<dbReference type="Pfam" id="PF00026">
    <property type="entry name" value="Asp"/>
    <property type="match status" value="1"/>
</dbReference>
<evidence type="ECO:0000256" key="1">
    <source>
        <dbReference type="ARBA" id="ARBA00007447"/>
    </source>
</evidence>
<dbReference type="VEuPathDB" id="FungiDB:VP01_791g6"/>
<dbReference type="CDD" id="cd05471">
    <property type="entry name" value="pepsin_like"/>
    <property type="match status" value="1"/>
</dbReference>
<comment type="similarity">
    <text evidence="1">Belongs to the peptidase A1 family.</text>
</comment>
<feature type="domain" description="Peptidase A1" evidence="3">
    <location>
        <begin position="101"/>
        <end position="440"/>
    </location>
</feature>
<evidence type="ECO:0000256" key="2">
    <source>
        <dbReference type="PIRSR" id="PIRSR601461-1"/>
    </source>
</evidence>
<dbReference type="PANTHER" id="PTHR47966">
    <property type="entry name" value="BETA-SITE APP-CLEAVING ENZYME, ISOFORM A-RELATED"/>
    <property type="match status" value="1"/>
</dbReference>
<protein>
    <recommendedName>
        <fullName evidence="3">Peptidase A1 domain-containing protein</fullName>
    </recommendedName>
</protein>
<reference evidence="4 5" key="1">
    <citation type="submission" date="2015-08" db="EMBL/GenBank/DDBJ databases">
        <title>Next Generation Sequencing and Analysis of the Genome of Puccinia sorghi L Schw, the Causal Agent of Maize Common Rust.</title>
        <authorList>
            <person name="Rochi L."/>
            <person name="Burguener G."/>
            <person name="Darino M."/>
            <person name="Turjanski A."/>
            <person name="Kreff E."/>
            <person name="Dieguez M.J."/>
            <person name="Sacco F."/>
        </authorList>
    </citation>
    <scope>NUCLEOTIDE SEQUENCE [LARGE SCALE GENOMIC DNA]</scope>
    <source>
        <strain evidence="4 5">RO10H11247</strain>
    </source>
</reference>
<keyword evidence="5" id="KW-1185">Reference proteome</keyword>
<dbReference type="InterPro" id="IPR001461">
    <property type="entry name" value="Aspartic_peptidase_A1"/>
</dbReference>
<dbReference type="PROSITE" id="PS51767">
    <property type="entry name" value="PEPTIDASE_A1"/>
    <property type="match status" value="1"/>
</dbReference>
<gene>
    <name evidence="4" type="ORF">VP01_791g6</name>
</gene>
<feature type="active site" evidence="2">
    <location>
        <position position="119"/>
    </location>
</feature>
<dbReference type="PANTHER" id="PTHR47966:SF6">
    <property type="entry name" value="PEPTIDASE A1 DOMAIN-CONTAINING PROTEIN"/>
    <property type="match status" value="1"/>
</dbReference>
<dbReference type="PRINTS" id="PR00792">
    <property type="entry name" value="PEPSIN"/>
</dbReference>
<dbReference type="InterPro" id="IPR034164">
    <property type="entry name" value="Pepsin-like_dom"/>
</dbReference>
<dbReference type="OrthoDB" id="771136at2759"/>
<dbReference type="GO" id="GO:0004190">
    <property type="term" value="F:aspartic-type endopeptidase activity"/>
    <property type="evidence" value="ECO:0007669"/>
    <property type="project" value="InterPro"/>
</dbReference>
<dbReference type="STRING" id="27349.A0A0L6UCX8"/>
<organism evidence="4 5">
    <name type="scientific">Puccinia sorghi</name>
    <dbReference type="NCBI Taxonomy" id="27349"/>
    <lineage>
        <taxon>Eukaryota</taxon>
        <taxon>Fungi</taxon>
        <taxon>Dikarya</taxon>
        <taxon>Basidiomycota</taxon>
        <taxon>Pucciniomycotina</taxon>
        <taxon>Pucciniomycetes</taxon>
        <taxon>Pucciniales</taxon>
        <taxon>Pucciniaceae</taxon>
        <taxon>Puccinia</taxon>
    </lineage>
</organism>
<proteinExistence type="inferred from homology"/>
<comment type="caution">
    <text evidence="4">The sequence shown here is derived from an EMBL/GenBank/DDBJ whole genome shotgun (WGS) entry which is preliminary data.</text>
</comment>
<name>A0A0L6UCX8_9BASI</name>
<dbReference type="FunFam" id="2.40.70.10:FF:000223">
    <property type="entry name" value="Uncharacterized protein"/>
    <property type="match status" value="1"/>
</dbReference>
<dbReference type="SUPFAM" id="SSF50630">
    <property type="entry name" value="Acid proteases"/>
    <property type="match status" value="1"/>
</dbReference>
<dbReference type="Proteomes" id="UP000037035">
    <property type="component" value="Unassembled WGS sequence"/>
</dbReference>
<dbReference type="InterPro" id="IPR021109">
    <property type="entry name" value="Peptidase_aspartic_dom_sf"/>
</dbReference>
<evidence type="ECO:0000313" key="4">
    <source>
        <dbReference type="EMBL" id="KNZ45680.1"/>
    </source>
</evidence>
<evidence type="ECO:0000259" key="3">
    <source>
        <dbReference type="PROSITE" id="PS51767"/>
    </source>
</evidence>
<accession>A0A0L6UCX8</accession>
<sequence length="492" mass="52931">MLVKGASFPGWVVAPRGGSYLWEDDELDVSKTQRGLNSKDSDSDPSSEYVISQADAFLTRYSYLQADGDDDSTEGNSTGALVLAAAKTSSLTLINRLNMEYYSVIRIGTPSQEFRVQIDTGSTGLWVTTYNSSMQETLQNTDVGGSLFYYQKSSTFQASDVAYTIPYADSSYASGIVAYDTVQQGSYSVDNQPFGAMTVTSKGMFEGSCSAVIVKPLGILGLSFQDEKSMSHGIQPFWQRANIGMFSISMSGFKDAPLPKTATRDNPEQPGGVFTLGDVEKSLFTGDINYIPLSSDINWQIPIDGLKLDGALVDNSKSDSVLIDSGTSLIGIPASLVRQIYQKIPGAVAGKGTYKGYYHFPCDSNPKLSMIFGGVEYAISPDNFKAQRVQGDDSRCYGALFSTSSVDAAVGKATWIVGASFLRNVYAVFRASPSPAIGLAMPVDNYSEKLQSIPFQPQATAAKSKAGRGLILTPPQHLVAFSLLMFVLPLSL</sequence>